<dbReference type="Gramene" id="Psat06G0359500-T1">
    <property type="protein sequence ID" value="KAI5397834.1"/>
    <property type="gene ID" value="KIW84_063595"/>
</dbReference>
<dbReference type="Proteomes" id="UP001058974">
    <property type="component" value="Chromosome 6"/>
</dbReference>
<evidence type="ECO:0000259" key="1">
    <source>
        <dbReference type="Pfam" id="PF24924"/>
    </source>
</evidence>
<organism evidence="2 3">
    <name type="scientific">Pisum sativum</name>
    <name type="common">Garden pea</name>
    <name type="synonym">Lathyrus oleraceus</name>
    <dbReference type="NCBI Taxonomy" id="3888"/>
    <lineage>
        <taxon>Eukaryota</taxon>
        <taxon>Viridiplantae</taxon>
        <taxon>Streptophyta</taxon>
        <taxon>Embryophyta</taxon>
        <taxon>Tracheophyta</taxon>
        <taxon>Spermatophyta</taxon>
        <taxon>Magnoliopsida</taxon>
        <taxon>eudicotyledons</taxon>
        <taxon>Gunneridae</taxon>
        <taxon>Pentapetalae</taxon>
        <taxon>rosids</taxon>
        <taxon>fabids</taxon>
        <taxon>Fabales</taxon>
        <taxon>Fabaceae</taxon>
        <taxon>Papilionoideae</taxon>
        <taxon>50 kb inversion clade</taxon>
        <taxon>NPAAA clade</taxon>
        <taxon>Hologalegina</taxon>
        <taxon>IRL clade</taxon>
        <taxon>Fabeae</taxon>
        <taxon>Lathyrus</taxon>
    </lineage>
</organism>
<comment type="caution">
    <text evidence="2">The sequence shown here is derived from an EMBL/GenBank/DDBJ whole genome shotgun (WGS) entry which is preliminary data.</text>
</comment>
<evidence type="ECO:0000313" key="2">
    <source>
        <dbReference type="EMBL" id="KAI5397834.1"/>
    </source>
</evidence>
<keyword evidence="3" id="KW-1185">Reference proteome</keyword>
<protein>
    <recommendedName>
        <fullName evidence="1">DUF7745 domain-containing protein</fullName>
    </recommendedName>
</protein>
<accession>A0A9D4WAG8</accession>
<name>A0A9D4WAG8_PEA</name>
<gene>
    <name evidence="2" type="ORF">KIW84_063595</name>
</gene>
<evidence type="ECO:0000313" key="3">
    <source>
        <dbReference type="Proteomes" id="UP001058974"/>
    </source>
</evidence>
<dbReference type="Pfam" id="PF24924">
    <property type="entry name" value="DUF7745"/>
    <property type="match status" value="1"/>
</dbReference>
<dbReference type="EMBL" id="JAMSHJ010000006">
    <property type="protein sequence ID" value="KAI5397834.1"/>
    <property type="molecule type" value="Genomic_DNA"/>
</dbReference>
<proteinExistence type="predicted"/>
<sequence length="280" mass="33640">MLFPTHEGFIDLAVISAFWAALKDKQSLVPSLLTYTFHTLHARHEKKNGMFIFYLPLLYNWLIPCMFKPNVHISEMSNEDWARTLVSLSSKDIPWYRYKMNVEEIIFGYLMHEKPDDKELEDMVFNDMRTNDPILLHKIIRSWEKVHTKGTELAKKNGAVRVHYQQWLAKAKRDGQEWKCWWDVATKQKKEEQARRASQICPRTWKEKYDELNTNKELETYWKEQYDSLKSQSMGWLNERRHLNEILDEYERTIKLLQPSVVAYHMKMANLIEFYNGVDR</sequence>
<dbReference type="AlphaFoldDB" id="A0A9D4WAG8"/>
<dbReference type="InterPro" id="IPR056647">
    <property type="entry name" value="DUF7745"/>
</dbReference>
<reference evidence="2 3" key="1">
    <citation type="journal article" date="2022" name="Nat. Genet.">
        <title>Improved pea reference genome and pan-genome highlight genomic features and evolutionary characteristics.</title>
        <authorList>
            <person name="Yang T."/>
            <person name="Liu R."/>
            <person name="Luo Y."/>
            <person name="Hu S."/>
            <person name="Wang D."/>
            <person name="Wang C."/>
            <person name="Pandey M.K."/>
            <person name="Ge S."/>
            <person name="Xu Q."/>
            <person name="Li N."/>
            <person name="Li G."/>
            <person name="Huang Y."/>
            <person name="Saxena R.K."/>
            <person name="Ji Y."/>
            <person name="Li M."/>
            <person name="Yan X."/>
            <person name="He Y."/>
            <person name="Liu Y."/>
            <person name="Wang X."/>
            <person name="Xiang C."/>
            <person name="Varshney R.K."/>
            <person name="Ding H."/>
            <person name="Gao S."/>
            <person name="Zong X."/>
        </authorList>
    </citation>
    <scope>NUCLEOTIDE SEQUENCE [LARGE SCALE GENOMIC DNA]</scope>
    <source>
        <strain evidence="2 3">cv. Zhongwan 6</strain>
    </source>
</reference>
<dbReference type="PANTHER" id="PTHR48154:SF1">
    <property type="entry name" value="PROTEIN, PUTATIVE-RELATED"/>
    <property type="match status" value="1"/>
</dbReference>
<dbReference type="PANTHER" id="PTHR48154">
    <property type="entry name" value="PROTEIN, PUTATIVE-RELATED"/>
    <property type="match status" value="1"/>
</dbReference>
<feature type="domain" description="DUF7745" evidence="1">
    <location>
        <begin position="1"/>
        <end position="107"/>
    </location>
</feature>